<evidence type="ECO:0000256" key="2">
    <source>
        <dbReference type="ARBA" id="ARBA00006464"/>
    </source>
</evidence>
<keyword evidence="3" id="KW-1003">Cell membrane</keyword>
<evidence type="ECO:0000256" key="3">
    <source>
        <dbReference type="ARBA" id="ARBA00022475"/>
    </source>
</evidence>
<dbReference type="GO" id="GO:0005886">
    <property type="term" value="C:plasma membrane"/>
    <property type="evidence" value="ECO:0007669"/>
    <property type="project" value="UniProtKB-SubCell"/>
</dbReference>
<comment type="caution">
    <text evidence="11">The sequence shown here is derived from an EMBL/GenBank/DDBJ whole genome shotgun (WGS) entry which is preliminary data.</text>
</comment>
<feature type="domain" description="Bacterial sugar transferase" evidence="10">
    <location>
        <begin position="98"/>
        <end position="289"/>
    </location>
</feature>
<dbReference type="InterPro" id="IPR003362">
    <property type="entry name" value="Bact_transf"/>
</dbReference>
<dbReference type="PANTHER" id="PTHR30576:SF4">
    <property type="entry name" value="UNDECAPRENYL-PHOSPHATE GALACTOSE PHOSPHOTRANSFERASE"/>
    <property type="match status" value="1"/>
</dbReference>
<evidence type="ECO:0000259" key="10">
    <source>
        <dbReference type="Pfam" id="PF02397"/>
    </source>
</evidence>
<protein>
    <submittedName>
        <fullName evidence="11">Undecaprenyl-phosphate galactose phosphotransferase WbaP</fullName>
    </submittedName>
</protein>
<name>A0A4R1LC78_9BACT</name>
<dbReference type="GO" id="GO:0016780">
    <property type="term" value="F:phosphotransferase activity, for other substituted phosphate groups"/>
    <property type="evidence" value="ECO:0007669"/>
    <property type="project" value="TreeGrafter"/>
</dbReference>
<keyword evidence="4 11" id="KW-0808">Transferase</keyword>
<evidence type="ECO:0000256" key="5">
    <source>
        <dbReference type="ARBA" id="ARBA00022692"/>
    </source>
</evidence>
<dbReference type="EMBL" id="SMGK01000001">
    <property type="protein sequence ID" value="TCK75040.1"/>
    <property type="molecule type" value="Genomic_DNA"/>
</dbReference>
<evidence type="ECO:0000313" key="12">
    <source>
        <dbReference type="Proteomes" id="UP000295210"/>
    </source>
</evidence>
<keyword evidence="7 9" id="KW-0472">Membrane</keyword>
<dbReference type="RefSeq" id="WP_165876558.1">
    <property type="nucleotide sequence ID" value="NZ_SMGK01000001.1"/>
</dbReference>
<keyword evidence="12" id="KW-1185">Reference proteome</keyword>
<proteinExistence type="inferred from homology"/>
<dbReference type="PANTHER" id="PTHR30576">
    <property type="entry name" value="COLANIC BIOSYNTHESIS UDP-GLUCOSE LIPID CARRIER TRANSFERASE"/>
    <property type="match status" value="1"/>
</dbReference>
<evidence type="ECO:0000256" key="9">
    <source>
        <dbReference type="SAM" id="Phobius"/>
    </source>
</evidence>
<reference evidence="11 12" key="1">
    <citation type="submission" date="2019-03" db="EMBL/GenBank/DDBJ databases">
        <title>Genomic Encyclopedia of Type Strains, Phase IV (KMG-IV): sequencing the most valuable type-strain genomes for metagenomic binning, comparative biology and taxonomic classification.</title>
        <authorList>
            <person name="Goeker M."/>
        </authorList>
    </citation>
    <scope>NUCLEOTIDE SEQUENCE [LARGE SCALE GENOMIC DNA]</scope>
    <source>
        <strain evidence="11 12">DSM 103428</strain>
    </source>
</reference>
<accession>A0A4R1LC78</accession>
<sequence length="295" mass="33219">MALSIWTTRSHPDSQEGDASWANPQAVSLQEENSQEFGWESNSIALEAEAASTGFEEEPDALGDPIELDLRDGRVTFFPARTTILGLPTQNSSYRIGKRIFDLTLTLLTAPIILPLLASLATAIALTSGAPVFYRQRRIGQHGKVFEIIKFRTMKRDAEQVLGECLKASPEARREWQQTHKLRNDPRITTIGRFLRKTSLDELPQIFNVLRGEMTLVGPRPIVHAECSRYAGRFAYYTAAVPGVTGLWQVSGRCDVSYATRVRLDEHYVRNWSLLRDVSILLRTPRSVICRRGAY</sequence>
<evidence type="ECO:0000256" key="1">
    <source>
        <dbReference type="ARBA" id="ARBA00004236"/>
    </source>
</evidence>
<feature type="region of interest" description="Disordered" evidence="8">
    <location>
        <begin position="1"/>
        <end position="22"/>
    </location>
</feature>
<evidence type="ECO:0000256" key="7">
    <source>
        <dbReference type="ARBA" id="ARBA00023136"/>
    </source>
</evidence>
<comment type="similarity">
    <text evidence="2">Belongs to the bacterial sugar transferase family.</text>
</comment>
<feature type="transmembrane region" description="Helical" evidence="9">
    <location>
        <begin position="112"/>
        <end position="134"/>
    </location>
</feature>
<organism evidence="11 12">
    <name type="scientific">Acidipila rosea</name>
    <dbReference type="NCBI Taxonomy" id="768535"/>
    <lineage>
        <taxon>Bacteria</taxon>
        <taxon>Pseudomonadati</taxon>
        <taxon>Acidobacteriota</taxon>
        <taxon>Terriglobia</taxon>
        <taxon>Terriglobales</taxon>
        <taxon>Acidobacteriaceae</taxon>
        <taxon>Acidipila</taxon>
    </lineage>
</organism>
<gene>
    <name evidence="11" type="ORF">C7378_0019</name>
</gene>
<evidence type="ECO:0000256" key="4">
    <source>
        <dbReference type="ARBA" id="ARBA00022679"/>
    </source>
</evidence>
<keyword evidence="5 9" id="KW-0812">Transmembrane</keyword>
<evidence type="ECO:0000256" key="6">
    <source>
        <dbReference type="ARBA" id="ARBA00022989"/>
    </source>
</evidence>
<comment type="subcellular location">
    <subcellularLocation>
        <location evidence="1">Cell membrane</location>
    </subcellularLocation>
</comment>
<dbReference type="AlphaFoldDB" id="A0A4R1LC78"/>
<dbReference type="Proteomes" id="UP000295210">
    <property type="component" value="Unassembled WGS sequence"/>
</dbReference>
<evidence type="ECO:0000313" key="11">
    <source>
        <dbReference type="EMBL" id="TCK75040.1"/>
    </source>
</evidence>
<dbReference type="Pfam" id="PF02397">
    <property type="entry name" value="Bac_transf"/>
    <property type="match status" value="1"/>
</dbReference>
<evidence type="ECO:0000256" key="8">
    <source>
        <dbReference type="SAM" id="MobiDB-lite"/>
    </source>
</evidence>
<keyword evidence="6 9" id="KW-1133">Transmembrane helix</keyword>